<dbReference type="Proteomes" id="UP000238479">
    <property type="component" value="Chromosome 5"/>
</dbReference>
<organism evidence="5 6">
    <name type="scientific">Rosa chinensis</name>
    <name type="common">China rose</name>
    <dbReference type="NCBI Taxonomy" id="74649"/>
    <lineage>
        <taxon>Eukaryota</taxon>
        <taxon>Viridiplantae</taxon>
        <taxon>Streptophyta</taxon>
        <taxon>Embryophyta</taxon>
        <taxon>Tracheophyta</taxon>
        <taxon>Spermatophyta</taxon>
        <taxon>Magnoliopsida</taxon>
        <taxon>eudicotyledons</taxon>
        <taxon>Gunneridae</taxon>
        <taxon>Pentapetalae</taxon>
        <taxon>rosids</taxon>
        <taxon>fabids</taxon>
        <taxon>Rosales</taxon>
        <taxon>Rosaceae</taxon>
        <taxon>Rosoideae</taxon>
        <taxon>Rosoideae incertae sedis</taxon>
        <taxon>Rosa</taxon>
    </lineage>
</organism>
<dbReference type="SMART" id="SM00715">
    <property type="entry name" value="LA"/>
    <property type="match status" value="1"/>
</dbReference>
<feature type="compositionally biased region" description="Polar residues" evidence="3">
    <location>
        <begin position="620"/>
        <end position="633"/>
    </location>
</feature>
<dbReference type="OMA" id="FRQEIFQ"/>
<dbReference type="SUPFAM" id="SSF46785">
    <property type="entry name" value="Winged helix' DNA-binding domain"/>
    <property type="match status" value="1"/>
</dbReference>
<dbReference type="GO" id="GO:0000339">
    <property type="term" value="F:RNA cap binding"/>
    <property type="evidence" value="ECO:0007669"/>
    <property type="project" value="InterPro"/>
</dbReference>
<dbReference type="InterPro" id="IPR006607">
    <property type="entry name" value="DM15"/>
</dbReference>
<dbReference type="Pfam" id="PF05383">
    <property type="entry name" value="La"/>
    <property type="match status" value="1"/>
</dbReference>
<dbReference type="Pfam" id="PF21071">
    <property type="entry name" value="LARP1_HEAT"/>
    <property type="match status" value="1"/>
</dbReference>
<gene>
    <name evidence="5" type="ORF">RchiOBHm_Chr5g0050001</name>
</gene>
<comment type="caution">
    <text evidence="5">The sequence shown here is derived from an EMBL/GenBank/DDBJ whole genome shotgun (WGS) entry which is preliminary data.</text>
</comment>
<dbReference type="InterPro" id="IPR006630">
    <property type="entry name" value="La_HTH"/>
</dbReference>
<dbReference type="InterPro" id="IPR036388">
    <property type="entry name" value="WH-like_DNA-bd_sf"/>
</dbReference>
<feature type="region of interest" description="Disordered" evidence="3">
    <location>
        <begin position="681"/>
        <end position="700"/>
    </location>
</feature>
<dbReference type="CDD" id="cd07323">
    <property type="entry name" value="LAM"/>
    <property type="match status" value="1"/>
</dbReference>
<feature type="region of interest" description="Disordered" evidence="3">
    <location>
        <begin position="1"/>
        <end position="106"/>
    </location>
</feature>
<protein>
    <submittedName>
        <fullName evidence="5">Putative winged helix-turn-helix DNA-binding domain-containing protein</fullName>
    </submittedName>
</protein>
<name>A0A2P6QEZ9_ROSCH</name>
<dbReference type="GO" id="GO:0048255">
    <property type="term" value="P:mRNA stabilization"/>
    <property type="evidence" value="ECO:0007669"/>
    <property type="project" value="InterPro"/>
</dbReference>
<dbReference type="Gramene" id="PRQ32763">
    <property type="protein sequence ID" value="PRQ32763"/>
    <property type="gene ID" value="RchiOBHm_Chr5g0050001"/>
</dbReference>
<evidence type="ECO:0000313" key="5">
    <source>
        <dbReference type="EMBL" id="PRQ32763.1"/>
    </source>
</evidence>
<dbReference type="AlphaFoldDB" id="A0A2P6QEZ9"/>
<accession>A0A2P6QEZ9</accession>
<keyword evidence="1 2" id="KW-0694">RNA-binding</keyword>
<dbReference type="InterPro" id="IPR045180">
    <property type="entry name" value="La_dom_prot"/>
</dbReference>
<feature type="region of interest" description="Disordered" evidence="3">
    <location>
        <begin position="583"/>
        <end position="658"/>
    </location>
</feature>
<dbReference type="SMART" id="SM00684">
    <property type="entry name" value="DM15"/>
    <property type="match status" value="3"/>
</dbReference>
<dbReference type="PROSITE" id="PS50961">
    <property type="entry name" value="HTH_LA"/>
    <property type="match status" value="1"/>
</dbReference>
<reference evidence="5 6" key="1">
    <citation type="journal article" date="2018" name="Nat. Genet.">
        <title>The Rosa genome provides new insights in the design of modern roses.</title>
        <authorList>
            <person name="Bendahmane M."/>
        </authorList>
    </citation>
    <scope>NUCLEOTIDE SEQUENCE [LARGE SCALE GENOMIC DNA]</scope>
    <source>
        <strain evidence="6">cv. Old Blush</strain>
    </source>
</reference>
<dbReference type="OrthoDB" id="340227at2759"/>
<feature type="compositionally biased region" description="Low complexity" evidence="3">
    <location>
        <begin position="641"/>
        <end position="658"/>
    </location>
</feature>
<dbReference type="InterPro" id="IPR036390">
    <property type="entry name" value="WH_DNA-bd_sf"/>
</dbReference>
<evidence type="ECO:0000313" key="6">
    <source>
        <dbReference type="Proteomes" id="UP000238479"/>
    </source>
</evidence>
<feature type="domain" description="HTH La-type RNA-binding" evidence="4">
    <location>
        <begin position="282"/>
        <end position="371"/>
    </location>
</feature>
<evidence type="ECO:0000256" key="1">
    <source>
        <dbReference type="ARBA" id="ARBA00022884"/>
    </source>
</evidence>
<keyword evidence="6" id="KW-1185">Reference proteome</keyword>
<dbReference type="GO" id="GO:0003677">
    <property type="term" value="F:DNA binding"/>
    <property type="evidence" value="ECO:0007669"/>
    <property type="project" value="UniProtKB-KW"/>
</dbReference>
<feature type="compositionally biased region" description="Polar residues" evidence="3">
    <location>
        <begin position="67"/>
        <end position="90"/>
    </location>
</feature>
<proteinExistence type="predicted"/>
<sequence length="899" mass="101329">MVMAETDELNVNGPKSPWKTPVAAEEAPVNGMGAESWPALADAQAQAQAHRSKTPDLATPLPPPGLISQQKTNRPGNSNASHKHSSSQYQKAGPKRNPNVAPPFPVPLPYHQPSLPPVFHTMVHPPHIAASGYAFQPYPGPIANVENHIAKSGSETPVQGFVQPVQPHPRGNPNAYGVNFSSRRPNMQEPGGPGGHWNHAWYQQRPFNPRENIPMQQGVGPRPFLRPPFFGPAPGFMVGPTIPGPVPMCYVPVPPTGAIRGPHPPHFMPHPLNPGAPLLHPETHPVALRDNIIKQIEYYFSDENLKNDKYLISLMDDQGWVPVTTIADFKRVKKMCTDMAFILDSLLGSATVEVQGNKIRRRVEWSKWIATSTDSTSKPAQLEQRSINVLENSDASGDGRTTCEENVEFSSCEKNLMEDKPSNTEHGLDTLDIDGRLPELTCNNGDKIRKSTAKSNFKSSYLKTNHCSDCPDQSKGTEPSDMDMKNLGGLSSDFANTFMLDEELELEQKIIKKDDLYPSRRVDDEDDEIVVHDQDVQRLVIVTRNCRVGEGSKTDDKESKTITNELASAINEGLYFYEQELKTKRSNRKKNNSSYENRDAGSRVSNLAKGFSNLKRAEISGSNSGTEESISANSRKKHSKNFQNQQSSHRQRFFSSNFRNYGTGRNSLGIISESPPSNSVGFFFSSTPPENHGPRSSKLSISPHGVLSGSSPPVGSVPKSFPPFQHPSHQLLEENGFKQQKYLKYHKRCLNDRKKLGIGCSEEMNTLYRFWSYFLRNMFNCSMYDEFRKYALEDAAASYHYGLECLFRFYSYGLEKEFRDDLYGDFEQLTLEFYHKGNLYGLEKYWAFHHYREKRGQKEPLRKNQELDRLLREVYRSLDDFRAKERTTTAITTMKERSH</sequence>
<evidence type="ECO:0000256" key="2">
    <source>
        <dbReference type="PROSITE-ProRule" id="PRU00332"/>
    </source>
</evidence>
<dbReference type="Gene3D" id="1.10.10.10">
    <property type="entry name" value="Winged helix-like DNA-binding domain superfamily/Winged helix DNA-binding domain"/>
    <property type="match status" value="1"/>
</dbReference>
<feature type="compositionally biased region" description="Low complexity" evidence="3">
    <location>
        <begin position="39"/>
        <end position="49"/>
    </location>
</feature>
<dbReference type="EMBL" id="PDCK01000043">
    <property type="protein sequence ID" value="PRQ32763.1"/>
    <property type="molecule type" value="Genomic_DNA"/>
</dbReference>
<dbReference type="STRING" id="74649.A0A2P6QEZ9"/>
<evidence type="ECO:0000259" key="4">
    <source>
        <dbReference type="PROSITE" id="PS50961"/>
    </source>
</evidence>
<dbReference type="PANTHER" id="PTHR22792:SF101">
    <property type="entry name" value="LA-RELATED PROTEIN 1A"/>
    <property type="match status" value="1"/>
</dbReference>
<keyword evidence="5" id="KW-0238">DNA-binding</keyword>
<dbReference type="PANTHER" id="PTHR22792">
    <property type="entry name" value="LUPUS LA PROTEIN-RELATED"/>
    <property type="match status" value="1"/>
</dbReference>
<evidence type="ECO:0000256" key="3">
    <source>
        <dbReference type="SAM" id="MobiDB-lite"/>
    </source>
</evidence>